<sequence length="96" mass="10095">MAKGSRSAVPATPMKSGGTRSDDPNAALITPHLAPITERSVNFEDSADGSDAKDEMEDYEGKGASTRCGDARHSGRRDIVGGTQRRLALPVPKSRG</sequence>
<evidence type="ECO:0000313" key="2">
    <source>
        <dbReference type="EMBL" id="GMF45186.1"/>
    </source>
</evidence>
<gene>
    <name evidence="2" type="ORF">Plil01_001700400</name>
</gene>
<protein>
    <submittedName>
        <fullName evidence="2">Unnamed protein product</fullName>
    </submittedName>
</protein>
<name>A0A9W6XT98_9STRA</name>
<reference evidence="2" key="1">
    <citation type="submission" date="2023-04" db="EMBL/GenBank/DDBJ databases">
        <title>Phytophthora lilii NBRC 32176.</title>
        <authorList>
            <person name="Ichikawa N."/>
            <person name="Sato H."/>
            <person name="Tonouchi N."/>
        </authorList>
    </citation>
    <scope>NUCLEOTIDE SEQUENCE</scope>
    <source>
        <strain evidence="2">NBRC 32176</strain>
    </source>
</reference>
<accession>A0A9W6XT98</accession>
<feature type="compositionally biased region" description="Basic and acidic residues" evidence="1">
    <location>
        <begin position="69"/>
        <end position="79"/>
    </location>
</feature>
<evidence type="ECO:0000313" key="3">
    <source>
        <dbReference type="Proteomes" id="UP001165083"/>
    </source>
</evidence>
<dbReference type="AlphaFoldDB" id="A0A9W6XT98"/>
<feature type="region of interest" description="Disordered" evidence="1">
    <location>
        <begin position="1"/>
        <end position="96"/>
    </location>
</feature>
<proteinExistence type="predicted"/>
<evidence type="ECO:0000256" key="1">
    <source>
        <dbReference type="SAM" id="MobiDB-lite"/>
    </source>
</evidence>
<organism evidence="2 3">
    <name type="scientific">Phytophthora lilii</name>
    <dbReference type="NCBI Taxonomy" id="2077276"/>
    <lineage>
        <taxon>Eukaryota</taxon>
        <taxon>Sar</taxon>
        <taxon>Stramenopiles</taxon>
        <taxon>Oomycota</taxon>
        <taxon>Peronosporomycetes</taxon>
        <taxon>Peronosporales</taxon>
        <taxon>Peronosporaceae</taxon>
        <taxon>Phytophthora</taxon>
    </lineage>
</organism>
<dbReference type="Proteomes" id="UP001165083">
    <property type="component" value="Unassembled WGS sequence"/>
</dbReference>
<dbReference type="EMBL" id="BSXW01003175">
    <property type="protein sequence ID" value="GMF45186.1"/>
    <property type="molecule type" value="Genomic_DNA"/>
</dbReference>
<keyword evidence="3" id="KW-1185">Reference proteome</keyword>
<comment type="caution">
    <text evidence="2">The sequence shown here is derived from an EMBL/GenBank/DDBJ whole genome shotgun (WGS) entry which is preliminary data.</text>
</comment>